<dbReference type="GO" id="GO:0050660">
    <property type="term" value="F:flavin adenine dinucleotide binding"/>
    <property type="evidence" value="ECO:0007669"/>
    <property type="project" value="InterPro"/>
</dbReference>
<dbReference type="InterPro" id="IPR036188">
    <property type="entry name" value="FAD/NAD-bd_sf"/>
</dbReference>
<evidence type="ECO:0000256" key="4">
    <source>
        <dbReference type="ARBA" id="ARBA00009183"/>
    </source>
</evidence>
<comment type="similarity">
    <text evidence="5">Belongs to the FAD-binding monooxygenase family.</text>
</comment>
<dbReference type="SUPFAM" id="SSF51905">
    <property type="entry name" value="FAD/NAD(P)-binding domain"/>
    <property type="match status" value="2"/>
</dbReference>
<dbReference type="PRINTS" id="PR00370">
    <property type="entry name" value="FMOXYGENASE"/>
</dbReference>
<evidence type="ECO:0000256" key="18">
    <source>
        <dbReference type="ARBA" id="ARBA00023033"/>
    </source>
</evidence>
<evidence type="ECO:0000256" key="6">
    <source>
        <dbReference type="ARBA" id="ARBA00012698"/>
    </source>
</evidence>
<keyword evidence="17" id="KW-0560">Oxidoreductase</keyword>
<dbReference type="Pfam" id="PF00743">
    <property type="entry name" value="FMO-like"/>
    <property type="match status" value="1"/>
</dbReference>
<keyword evidence="15" id="KW-0521">NADP</keyword>
<comment type="subcellular location">
    <subcellularLocation>
        <location evidence="2">Endoplasmic reticulum membrane</location>
        <topology evidence="2">Single-pass membrane protein</topology>
    </subcellularLocation>
    <subcellularLocation>
        <location evidence="3">Microsome membrane</location>
    </subcellularLocation>
</comment>
<keyword evidence="11" id="KW-0812">Transmembrane</keyword>
<evidence type="ECO:0000256" key="26">
    <source>
        <dbReference type="ARBA" id="ARBA00047574"/>
    </source>
</evidence>
<evidence type="ECO:0000256" key="14">
    <source>
        <dbReference type="ARBA" id="ARBA00022848"/>
    </source>
</evidence>
<dbReference type="EMBL" id="BONU01000044">
    <property type="protein sequence ID" value="GIG76109.1"/>
    <property type="molecule type" value="Genomic_DNA"/>
</dbReference>
<comment type="catalytic activity">
    <reaction evidence="32">
        <text>heptan-4-one + NADPH + O2 + H(+) = propyl butanoate + NADP(+) + H2O</text>
        <dbReference type="Rhea" id="RHEA:54852"/>
        <dbReference type="ChEBI" id="CHEBI:15377"/>
        <dbReference type="ChEBI" id="CHEBI:15378"/>
        <dbReference type="ChEBI" id="CHEBI:15379"/>
        <dbReference type="ChEBI" id="CHEBI:57783"/>
        <dbReference type="ChEBI" id="CHEBI:58349"/>
        <dbReference type="ChEBI" id="CHEBI:89484"/>
        <dbReference type="ChEBI" id="CHEBI:89719"/>
    </reaction>
    <physiologicalReaction direction="left-to-right" evidence="32">
        <dbReference type="Rhea" id="RHEA:54853"/>
    </physiologicalReaction>
</comment>
<evidence type="ECO:0000256" key="27">
    <source>
        <dbReference type="ARBA" id="ARBA00047855"/>
    </source>
</evidence>
<comment type="catalytic activity">
    <reaction evidence="28">
        <text>NADPH + O2 + H(+) = H2O2 + NADP(+)</text>
        <dbReference type="Rhea" id="RHEA:11260"/>
        <dbReference type="ChEBI" id="CHEBI:15378"/>
        <dbReference type="ChEBI" id="CHEBI:15379"/>
        <dbReference type="ChEBI" id="CHEBI:16240"/>
        <dbReference type="ChEBI" id="CHEBI:57783"/>
        <dbReference type="ChEBI" id="CHEBI:58349"/>
        <dbReference type="EC" id="1.6.3.1"/>
    </reaction>
    <physiologicalReaction direction="left-to-right" evidence="28">
        <dbReference type="Rhea" id="RHEA:11261"/>
    </physiologicalReaction>
</comment>
<comment type="caution">
    <text evidence="35">The sequence shown here is derived from an EMBL/GenBank/DDBJ whole genome shotgun (WGS) entry which is preliminary data.</text>
</comment>
<comment type="catalytic activity">
    <reaction evidence="34">
        <text>octan-3-one + NADPH + O2 + H(+) = pentyl propanoate + NADP(+) + H2O</text>
        <dbReference type="Rhea" id="RHEA:54840"/>
        <dbReference type="ChEBI" id="CHEBI:15377"/>
        <dbReference type="ChEBI" id="CHEBI:15378"/>
        <dbReference type="ChEBI" id="CHEBI:15379"/>
        <dbReference type="ChEBI" id="CHEBI:57783"/>
        <dbReference type="ChEBI" id="CHEBI:58349"/>
        <dbReference type="ChEBI" id="CHEBI:80946"/>
        <dbReference type="ChEBI" id="CHEBI:87373"/>
    </reaction>
    <physiologicalReaction direction="left-to-right" evidence="34">
        <dbReference type="Rhea" id="RHEA:54841"/>
    </physiologicalReaction>
</comment>
<dbReference type="Proteomes" id="UP000653674">
    <property type="component" value="Unassembled WGS sequence"/>
</dbReference>
<dbReference type="PANTHER" id="PTHR23023">
    <property type="entry name" value="DIMETHYLANILINE MONOOXYGENASE"/>
    <property type="match status" value="1"/>
</dbReference>
<evidence type="ECO:0000256" key="3">
    <source>
        <dbReference type="ARBA" id="ARBA00004524"/>
    </source>
</evidence>
<sequence length="459" mass="51007">MSSSVAATHRLPYAKPNSAVCVIGAGSSGIAAVKVLHERGFDVDCFEASDRVGGNWVWGNRNGMSSSYKSLHINTSRSRMEFSDFPMPEHLPNFARHDQIAAYFNAYVDHFGFRDRIAFNTGVEHVAPREGGGFDVRLSTGETRQYDAVLVANGHHWDPRMPEPGFPGADTFTGQQMHSHDYKEESQLVGKKVVVLGMGNSAMDIAVDASYHAAETYLAHRRGVHIIPKYVFGRPYDAIAGHERIPAWLRWRLARPLMRAATGPMSRYGLQNPDHKFAQAHPTMSSRILDRLAHGAITPKPNIDHFDGPDVVFTDGTRVAADLVVYCTGYKISFPFFDADFLDPGRDNEVHLYKRMFHPGVPGLYFIGLIQPLGAIMPIAERQSELAADHLEGRYALPSDVEMIAEINRHRAAIAKRYVASKRHTIQVDFDDYMLALRKEGAAGARRARAHRSGTRVAG</sequence>
<evidence type="ECO:0000256" key="28">
    <source>
        <dbReference type="ARBA" id="ARBA00047864"/>
    </source>
</evidence>
<keyword evidence="20" id="KW-0472">Membrane</keyword>
<accession>A0A8J3LR78</accession>
<dbReference type="InterPro" id="IPR050346">
    <property type="entry name" value="FMO-like"/>
</dbReference>
<keyword evidence="8" id="KW-0488">Methylation</keyword>
<comment type="catalytic activity">
    <reaction evidence="33">
        <text>N,N-dimethylaniline + NADPH + O2 + H(+) = N,N-dimethylaniline N-oxide + NADP(+) + H2O</text>
        <dbReference type="Rhea" id="RHEA:24468"/>
        <dbReference type="ChEBI" id="CHEBI:15377"/>
        <dbReference type="ChEBI" id="CHEBI:15378"/>
        <dbReference type="ChEBI" id="CHEBI:15379"/>
        <dbReference type="ChEBI" id="CHEBI:16269"/>
        <dbReference type="ChEBI" id="CHEBI:17735"/>
        <dbReference type="ChEBI" id="CHEBI:57783"/>
        <dbReference type="ChEBI" id="CHEBI:58349"/>
        <dbReference type="EC" id="1.14.13.8"/>
    </reaction>
    <physiologicalReaction direction="left-to-right" evidence="33">
        <dbReference type="Rhea" id="RHEA:24469"/>
    </physiologicalReaction>
</comment>
<keyword evidence="18 35" id="KW-0503">Monooxygenase</keyword>
<evidence type="ECO:0000256" key="13">
    <source>
        <dbReference type="ARBA" id="ARBA00022827"/>
    </source>
</evidence>
<evidence type="ECO:0000256" key="20">
    <source>
        <dbReference type="ARBA" id="ARBA00023136"/>
    </source>
</evidence>
<evidence type="ECO:0000256" key="12">
    <source>
        <dbReference type="ARBA" id="ARBA00022824"/>
    </source>
</evidence>
<evidence type="ECO:0000256" key="1">
    <source>
        <dbReference type="ARBA" id="ARBA00001974"/>
    </source>
</evidence>
<keyword evidence="13" id="KW-0274">FAD</keyword>
<comment type="catalytic activity">
    <reaction evidence="31">
        <text>(2E)-geranial + NADPH + O2 + H(+) = (1E)-2,6-dimethylhepta-1,5-dien-1-yl formate + NADP(+) + H2O</text>
        <dbReference type="Rhea" id="RHEA:54860"/>
        <dbReference type="ChEBI" id="CHEBI:15377"/>
        <dbReference type="ChEBI" id="CHEBI:15378"/>
        <dbReference type="ChEBI" id="CHEBI:15379"/>
        <dbReference type="ChEBI" id="CHEBI:16980"/>
        <dbReference type="ChEBI" id="CHEBI:57783"/>
        <dbReference type="ChEBI" id="CHEBI:58349"/>
        <dbReference type="ChEBI" id="CHEBI:138375"/>
    </reaction>
    <physiologicalReaction direction="left-to-right" evidence="31">
        <dbReference type="Rhea" id="RHEA:54861"/>
    </physiologicalReaction>
</comment>
<evidence type="ECO:0000313" key="36">
    <source>
        <dbReference type="Proteomes" id="UP000653674"/>
    </source>
</evidence>
<dbReference type="GO" id="GO:0004499">
    <property type="term" value="F:N,N-dimethylaniline monooxygenase activity"/>
    <property type="evidence" value="ECO:0007669"/>
    <property type="project" value="InterPro"/>
</dbReference>
<dbReference type="FunFam" id="3.50.50.60:FF:000159">
    <property type="entry name" value="Dimethylaniline monooxygenase [N-oxide-forming]"/>
    <property type="match status" value="1"/>
</dbReference>
<evidence type="ECO:0000256" key="23">
    <source>
        <dbReference type="ARBA" id="ARBA00033301"/>
    </source>
</evidence>
<evidence type="ECO:0000256" key="2">
    <source>
        <dbReference type="ARBA" id="ARBA00004389"/>
    </source>
</evidence>
<evidence type="ECO:0000256" key="29">
    <source>
        <dbReference type="ARBA" id="ARBA00047977"/>
    </source>
</evidence>
<evidence type="ECO:0000256" key="5">
    <source>
        <dbReference type="ARBA" id="ARBA00010139"/>
    </source>
</evidence>
<evidence type="ECO:0000256" key="30">
    <source>
        <dbReference type="ARBA" id="ARBA00048459"/>
    </source>
</evidence>
<evidence type="ECO:0000256" key="15">
    <source>
        <dbReference type="ARBA" id="ARBA00022857"/>
    </source>
</evidence>
<dbReference type="InterPro" id="IPR020946">
    <property type="entry name" value="Flavin_mOase-like"/>
</dbReference>
<keyword evidence="19" id="KW-0443">Lipid metabolism</keyword>
<dbReference type="RefSeq" id="WP_239075688.1">
    <property type="nucleotide sequence ID" value="NZ_BAAAQJ010000030.1"/>
</dbReference>
<evidence type="ECO:0000256" key="34">
    <source>
        <dbReference type="ARBA" id="ARBA00049475"/>
    </source>
</evidence>
<keyword evidence="12" id="KW-0256">Endoplasmic reticulum</keyword>
<evidence type="ECO:0000256" key="22">
    <source>
        <dbReference type="ARBA" id="ARBA00033213"/>
    </source>
</evidence>
<proteinExistence type="inferred from homology"/>
<evidence type="ECO:0000256" key="25">
    <source>
        <dbReference type="ARBA" id="ARBA00047426"/>
    </source>
</evidence>
<evidence type="ECO:0000256" key="33">
    <source>
        <dbReference type="ARBA" id="ARBA00049443"/>
    </source>
</evidence>
<dbReference type="AlphaFoldDB" id="A0A8J3LR78"/>
<evidence type="ECO:0000313" key="35">
    <source>
        <dbReference type="EMBL" id="GIG76109.1"/>
    </source>
</evidence>
<comment type="catalytic activity">
    <reaction evidence="25">
        <text>hexan-3-one + NADPH + O2 + H(+) = propyl propanoate + NADP(+) + H2O</text>
        <dbReference type="Rhea" id="RHEA:54848"/>
        <dbReference type="ChEBI" id="CHEBI:15377"/>
        <dbReference type="ChEBI" id="CHEBI:15378"/>
        <dbReference type="ChEBI" id="CHEBI:15379"/>
        <dbReference type="ChEBI" id="CHEBI:57783"/>
        <dbReference type="ChEBI" id="CHEBI:58349"/>
        <dbReference type="ChEBI" id="CHEBI:89828"/>
        <dbReference type="ChEBI" id="CHEBI:89891"/>
    </reaction>
    <physiologicalReaction direction="left-to-right" evidence="25">
        <dbReference type="Rhea" id="RHEA:54849"/>
    </physiologicalReaction>
</comment>
<evidence type="ECO:0000256" key="16">
    <source>
        <dbReference type="ARBA" id="ARBA00022989"/>
    </source>
</evidence>
<evidence type="ECO:0000256" key="7">
    <source>
        <dbReference type="ARBA" id="ARBA00019213"/>
    </source>
</evidence>
<evidence type="ECO:0000256" key="19">
    <source>
        <dbReference type="ARBA" id="ARBA00023098"/>
    </source>
</evidence>
<comment type="catalytic activity">
    <reaction evidence="27">
        <text>sulcatone + NADPH + O2 + H(+) = 4-methylpent-3-en-1-yl acetate + NADP(+) + H2O</text>
        <dbReference type="Rhea" id="RHEA:54864"/>
        <dbReference type="ChEBI" id="CHEBI:15377"/>
        <dbReference type="ChEBI" id="CHEBI:15378"/>
        <dbReference type="ChEBI" id="CHEBI:15379"/>
        <dbReference type="ChEBI" id="CHEBI:16310"/>
        <dbReference type="ChEBI" id="CHEBI:57783"/>
        <dbReference type="ChEBI" id="CHEBI:58349"/>
        <dbReference type="ChEBI" id="CHEBI:138373"/>
    </reaction>
    <physiologicalReaction direction="left-to-right" evidence="27">
        <dbReference type="Rhea" id="RHEA:54865"/>
    </physiologicalReaction>
</comment>
<keyword evidence="9" id="KW-0597">Phosphoprotein</keyword>
<gene>
    <name evidence="35" type="ORF">Pfl04_45130</name>
</gene>
<organism evidence="35 36">
    <name type="scientific">Planosporangium flavigriseum</name>
    <dbReference type="NCBI Taxonomy" id="373681"/>
    <lineage>
        <taxon>Bacteria</taxon>
        <taxon>Bacillati</taxon>
        <taxon>Actinomycetota</taxon>
        <taxon>Actinomycetes</taxon>
        <taxon>Micromonosporales</taxon>
        <taxon>Micromonosporaceae</taxon>
        <taxon>Planosporangium</taxon>
    </lineage>
</organism>
<keyword evidence="16" id="KW-1133">Transmembrane helix</keyword>
<dbReference type="GO" id="GO:0016174">
    <property type="term" value="F:NAD(P)H oxidase H2O2-forming activity"/>
    <property type="evidence" value="ECO:0007669"/>
    <property type="project" value="UniProtKB-EC"/>
</dbReference>
<evidence type="ECO:0000256" key="9">
    <source>
        <dbReference type="ARBA" id="ARBA00022553"/>
    </source>
</evidence>
<keyword evidence="10" id="KW-0285">Flavoprotein</keyword>
<reference evidence="35" key="1">
    <citation type="submission" date="2021-01" db="EMBL/GenBank/DDBJ databases">
        <title>Whole genome shotgun sequence of Planosporangium flavigriseum NBRC 105377.</title>
        <authorList>
            <person name="Komaki H."/>
            <person name="Tamura T."/>
        </authorList>
    </citation>
    <scope>NUCLEOTIDE SEQUENCE</scope>
    <source>
        <strain evidence="35">NBRC 105377</strain>
    </source>
</reference>
<dbReference type="EC" id="1.6.3.1" evidence="6"/>
<comment type="function">
    <text evidence="24">Acts as a Baeyer-Villiger monooxygenase on a broad range of substrates. Catalyzes the insertion of an oxygen atom into a carbon-carbon bond adjacent to a carbonyl, which converts ketones to esters. Active on diverse carbonyl compounds, whereas soft nucleophiles are mostly non- or poorly reactive. In contrast with other forms of FMO it is non- or poorly active on 'classical' substrates such as drugs, pesticides, and dietary components containing soft nucleophilic heteroatoms. Able to oxidize drug molecules bearing a carbonyl group on an aliphatic chain, such as nabumetone and pentoxifylline. Also, in the absence of substrates, shows slow but yet significant NADPH oxidase activity. Acts as a positive modulator of cholesterol biosynthesis as well as glucose homeostasis, promoting metabolic aging via pleiotropic effects.</text>
</comment>
<keyword evidence="14" id="KW-0492">Microsome</keyword>
<dbReference type="InterPro" id="IPR002257">
    <property type="entry name" value="Flavin_mOase_5"/>
</dbReference>
<dbReference type="PIRSF" id="PIRSF000332">
    <property type="entry name" value="FMO"/>
    <property type="match status" value="1"/>
</dbReference>
<comment type="similarity">
    <text evidence="4">Belongs to the FMO family.</text>
</comment>
<dbReference type="GO" id="GO:0050661">
    <property type="term" value="F:NADP binding"/>
    <property type="evidence" value="ECO:0007669"/>
    <property type="project" value="InterPro"/>
</dbReference>
<comment type="catalytic activity">
    <reaction evidence="29">
        <text>hexan-3-one + NADPH + O2 + H(+) = ethyl butanoate + NADP(+) + H2O</text>
        <dbReference type="Rhea" id="RHEA:54844"/>
        <dbReference type="ChEBI" id="CHEBI:15377"/>
        <dbReference type="ChEBI" id="CHEBI:15378"/>
        <dbReference type="ChEBI" id="CHEBI:15379"/>
        <dbReference type="ChEBI" id="CHEBI:57783"/>
        <dbReference type="ChEBI" id="CHEBI:58349"/>
        <dbReference type="ChEBI" id="CHEBI:88764"/>
        <dbReference type="ChEBI" id="CHEBI:89891"/>
    </reaction>
    <physiologicalReaction direction="left-to-right" evidence="29">
        <dbReference type="Rhea" id="RHEA:54845"/>
    </physiologicalReaction>
</comment>
<evidence type="ECO:0000256" key="24">
    <source>
        <dbReference type="ARBA" id="ARBA00045722"/>
    </source>
</evidence>
<keyword evidence="36" id="KW-1185">Reference proteome</keyword>
<comment type="cofactor">
    <cofactor evidence="1">
        <name>FAD</name>
        <dbReference type="ChEBI" id="CHEBI:57692"/>
    </cofactor>
</comment>
<evidence type="ECO:0000256" key="31">
    <source>
        <dbReference type="ARBA" id="ARBA00048989"/>
    </source>
</evidence>
<evidence type="ECO:0000256" key="17">
    <source>
        <dbReference type="ARBA" id="ARBA00023002"/>
    </source>
</evidence>
<dbReference type="Gene3D" id="3.50.50.60">
    <property type="entry name" value="FAD/NAD(P)-binding domain"/>
    <property type="match status" value="1"/>
</dbReference>
<dbReference type="PRINTS" id="PR01125">
    <property type="entry name" value="FMOXYGENASE5"/>
</dbReference>
<dbReference type="GO" id="GO:0006629">
    <property type="term" value="P:lipid metabolic process"/>
    <property type="evidence" value="ECO:0007669"/>
    <property type="project" value="UniProtKB-KW"/>
</dbReference>
<comment type="catalytic activity">
    <reaction evidence="26">
        <text>heptan-2-one + NADPH + O2 + H(+) = pentyl acetate + NADP(+) + H2O</text>
        <dbReference type="Rhea" id="RHEA:54836"/>
        <dbReference type="ChEBI" id="CHEBI:5672"/>
        <dbReference type="ChEBI" id="CHEBI:15377"/>
        <dbReference type="ChEBI" id="CHEBI:15378"/>
        <dbReference type="ChEBI" id="CHEBI:15379"/>
        <dbReference type="ChEBI" id="CHEBI:57783"/>
        <dbReference type="ChEBI" id="CHEBI:58349"/>
        <dbReference type="ChEBI" id="CHEBI:87362"/>
    </reaction>
    <physiologicalReaction direction="left-to-right" evidence="26">
        <dbReference type="Rhea" id="RHEA:54837"/>
    </physiologicalReaction>
</comment>
<comment type="catalytic activity">
    <reaction evidence="30">
        <text>octan-3-one + NADPH + O2 + H(+) = ethyl hexanoate + NADP(+) + H2O</text>
        <dbReference type="Rhea" id="RHEA:54856"/>
        <dbReference type="ChEBI" id="CHEBI:15377"/>
        <dbReference type="ChEBI" id="CHEBI:15378"/>
        <dbReference type="ChEBI" id="CHEBI:15379"/>
        <dbReference type="ChEBI" id="CHEBI:57783"/>
        <dbReference type="ChEBI" id="CHEBI:58349"/>
        <dbReference type="ChEBI" id="CHEBI:80946"/>
        <dbReference type="ChEBI" id="CHEBI:86055"/>
    </reaction>
    <physiologicalReaction direction="left-to-right" evidence="30">
        <dbReference type="Rhea" id="RHEA:54857"/>
    </physiologicalReaction>
</comment>
<protein>
    <recommendedName>
        <fullName evidence="7">Flavin-containing monooxygenase 5</fullName>
        <ecNumber evidence="6">1.6.3.1</ecNumber>
    </recommendedName>
    <alternativeName>
        <fullName evidence="23">Dimethylaniline monooxygenase [N-oxide-forming] 5</fullName>
    </alternativeName>
    <alternativeName>
        <fullName evidence="21">Dimethylaniline oxidase 5</fullName>
    </alternativeName>
    <alternativeName>
        <fullName evidence="22">NADPH oxidase</fullName>
    </alternativeName>
</protein>
<evidence type="ECO:0000256" key="32">
    <source>
        <dbReference type="ARBA" id="ARBA00048990"/>
    </source>
</evidence>
<evidence type="ECO:0000256" key="21">
    <source>
        <dbReference type="ARBA" id="ARBA00029728"/>
    </source>
</evidence>
<name>A0A8J3LR78_9ACTN</name>
<evidence type="ECO:0000256" key="8">
    <source>
        <dbReference type="ARBA" id="ARBA00022481"/>
    </source>
</evidence>
<evidence type="ECO:0000256" key="10">
    <source>
        <dbReference type="ARBA" id="ARBA00022630"/>
    </source>
</evidence>
<evidence type="ECO:0000256" key="11">
    <source>
        <dbReference type="ARBA" id="ARBA00022692"/>
    </source>
</evidence>
<dbReference type="InterPro" id="IPR000960">
    <property type="entry name" value="Flavin_mOase"/>
</dbReference>